<protein>
    <submittedName>
        <fullName evidence="1">Uncharacterized protein</fullName>
    </submittedName>
</protein>
<accession>A0AC61NBY8</accession>
<dbReference type="Proteomes" id="UP000826212">
    <property type="component" value="Chromosome"/>
</dbReference>
<proteinExistence type="predicted"/>
<keyword evidence="2" id="KW-1185">Reference proteome</keyword>
<dbReference type="EMBL" id="CP081303">
    <property type="protein sequence ID" value="QZE12974.1"/>
    <property type="molecule type" value="Genomic_DNA"/>
</dbReference>
<evidence type="ECO:0000313" key="2">
    <source>
        <dbReference type="Proteomes" id="UP000826212"/>
    </source>
</evidence>
<organism evidence="1 2">
    <name type="scientific">Halosquirtibacter laminarini</name>
    <dbReference type="NCBI Taxonomy" id="3374600"/>
    <lineage>
        <taxon>Bacteria</taxon>
        <taxon>Pseudomonadati</taxon>
        <taxon>Bacteroidota</taxon>
        <taxon>Bacteroidia</taxon>
        <taxon>Marinilabiliales</taxon>
        <taxon>Prolixibacteraceae</taxon>
        <taxon>Halosquirtibacter</taxon>
    </lineage>
</organism>
<name>A0AC61NBY8_9BACT</name>
<sequence length="454" mass="52239">MRQLKNYILSLFTICLIFSCSKEEITNPRDFSKIQTLESETPSTIINDGDTWELASNYQFKISQSIFVTHIDQNHFKLTSLIPMDMSNVYITMKLFSTEIILGKIDLIPGLTEMTVTYPFAEGKRTFFSTDFRKVTLPDDFALPAKPESMFYKFSFMGEPDNEKMNILKSITCDWKINLHRKYGKDIEHAEDNGVSTNRPVQFRLWLMAIMNTAYIFSQDEFEDILKKQRFYYCTKGSPVYDKTAPENAYVYKGNGFTWGTKYMGKTYIESKEAVDAILYNLKNDFHLELGNARGGGSYGGGAGKGGPLIIWPNSIRNFHKCQFVGVPYKDLKYNDPILKEEVYFLPDFYYEKGPMAVLAHEIGHCLGFGHNSNWCSTGRVQPIGTEFDEKPGRYGFPAAANYVANKMITEKTLFINKEDYYRQKDFDYDIKSLPDGSPYTTIPTYIDGYYDNK</sequence>
<evidence type="ECO:0000313" key="1">
    <source>
        <dbReference type="EMBL" id="QZE12974.1"/>
    </source>
</evidence>
<gene>
    <name evidence="1" type="ORF">K4L44_10275</name>
</gene>
<reference evidence="1" key="1">
    <citation type="submission" date="2021-08" db="EMBL/GenBank/DDBJ databases">
        <title>Novel anaerobic bacterium isolated from sea squirt in East Sea, Republic of Korea.</title>
        <authorList>
            <person name="Nguyen T.H."/>
            <person name="Li Z."/>
            <person name="Lee Y.-J."/>
            <person name="Ko J."/>
            <person name="Kim S.-G."/>
        </authorList>
    </citation>
    <scope>NUCLEOTIDE SEQUENCE</scope>
    <source>
        <strain evidence="1">KCTC 25031</strain>
    </source>
</reference>